<dbReference type="GO" id="GO:0005918">
    <property type="term" value="C:septate junction"/>
    <property type="evidence" value="ECO:0007669"/>
    <property type="project" value="TreeGrafter"/>
</dbReference>
<sequence>MTQRLGCFFFRSYSQTATIPRSKMGASNRSTQVALCISGISFLLFIIAFSTPYWLVTDGRLEKPRFTNLGLWEVCFNDFQDIHRFYDNPFNGCMWVFEEEYYIIHDFLLPGFYIAVQLFATLCFVMCLIGLPLTLAFLRTSRDDDRYVVLLLTIGTCQVLGSIFGFIAVVIFGAKGDSRDWMPGWQNNDMGWSFALGVVGAVLLLPGGILYMVEARRERYKRLNEISNREVSEYGDDCYQHQANVATTPTAPSPSQSYFAPEPSRPRRPQSGRTPNIPPHGGIQTDI</sequence>
<evidence type="ECO:0000256" key="6">
    <source>
        <dbReference type="SAM" id="Phobius"/>
    </source>
</evidence>
<evidence type="ECO:0000313" key="7">
    <source>
        <dbReference type="EMBL" id="BFG03117.1"/>
    </source>
</evidence>
<keyword evidence="8" id="KW-1185">Reference proteome</keyword>
<comment type="subcellular location">
    <subcellularLocation>
        <location evidence="1">Membrane</location>
        <topology evidence="1">Multi-pass membrane protein</topology>
    </subcellularLocation>
</comment>
<proteinExistence type="predicted"/>
<dbReference type="AlphaFoldDB" id="A0AAU9G615"/>
<dbReference type="PANTHER" id="PTHR21284">
    <property type="entry name" value="EG:80H7.2 PROTEIN"/>
    <property type="match status" value="1"/>
</dbReference>
<name>A0AAU9G615_DROMD</name>
<reference evidence="7 8" key="1">
    <citation type="submission" date="2024-02" db="EMBL/GenBank/DDBJ databases">
        <title>A chromosome-level genome assembly of Drosophila madeirensis, a fruit fly species endemic to Madeira island.</title>
        <authorList>
            <person name="Tomihara K."/>
            <person name="Llopart A."/>
            <person name="Yamamoto D."/>
        </authorList>
    </citation>
    <scope>NUCLEOTIDE SEQUENCE [LARGE SCALE GENOMIC DNA]</scope>
    <source>
        <strain evidence="7 8">RF1</strain>
    </source>
</reference>
<keyword evidence="3 6" id="KW-1133">Transmembrane helix</keyword>
<feature type="transmembrane region" description="Helical" evidence="6">
    <location>
        <begin position="147"/>
        <end position="172"/>
    </location>
</feature>
<evidence type="ECO:0000256" key="3">
    <source>
        <dbReference type="ARBA" id="ARBA00022989"/>
    </source>
</evidence>
<dbReference type="Pfam" id="PF13903">
    <property type="entry name" value="Claudin_2"/>
    <property type="match status" value="1"/>
</dbReference>
<dbReference type="EMBL" id="AP029267">
    <property type="protein sequence ID" value="BFG03117.1"/>
    <property type="molecule type" value="Genomic_DNA"/>
</dbReference>
<evidence type="ECO:0000256" key="1">
    <source>
        <dbReference type="ARBA" id="ARBA00004141"/>
    </source>
</evidence>
<dbReference type="Proteomes" id="UP001500889">
    <property type="component" value="Chromosome E"/>
</dbReference>
<protein>
    <submittedName>
        <fullName evidence="7">Uncharacterized protein</fullName>
    </submittedName>
</protein>
<evidence type="ECO:0000256" key="2">
    <source>
        <dbReference type="ARBA" id="ARBA00022692"/>
    </source>
</evidence>
<gene>
    <name evidence="7" type="ORF">DMAD_02451</name>
</gene>
<feature type="region of interest" description="Disordered" evidence="5">
    <location>
        <begin position="246"/>
        <end position="287"/>
    </location>
</feature>
<keyword evidence="2 6" id="KW-0812">Transmembrane</keyword>
<feature type="transmembrane region" description="Helical" evidence="6">
    <location>
        <begin position="112"/>
        <end position="135"/>
    </location>
</feature>
<dbReference type="GO" id="GO:0035151">
    <property type="term" value="P:regulation of tube size, open tracheal system"/>
    <property type="evidence" value="ECO:0007669"/>
    <property type="project" value="TreeGrafter"/>
</dbReference>
<dbReference type="GO" id="GO:0016020">
    <property type="term" value="C:membrane"/>
    <property type="evidence" value="ECO:0007669"/>
    <property type="project" value="UniProtKB-SubCell"/>
</dbReference>
<dbReference type="PANTHER" id="PTHR21284:SF11">
    <property type="entry name" value="KUNE-KUNE"/>
    <property type="match status" value="1"/>
</dbReference>
<dbReference type="Gene3D" id="1.20.140.150">
    <property type="match status" value="1"/>
</dbReference>
<dbReference type="InterPro" id="IPR004031">
    <property type="entry name" value="PMP22/EMP/MP20/Claudin"/>
</dbReference>
<keyword evidence="4 6" id="KW-0472">Membrane</keyword>
<evidence type="ECO:0000313" key="8">
    <source>
        <dbReference type="Proteomes" id="UP001500889"/>
    </source>
</evidence>
<feature type="transmembrane region" description="Helical" evidence="6">
    <location>
        <begin position="192"/>
        <end position="213"/>
    </location>
</feature>
<evidence type="ECO:0000256" key="5">
    <source>
        <dbReference type="SAM" id="MobiDB-lite"/>
    </source>
</evidence>
<feature type="compositionally biased region" description="Polar residues" evidence="5">
    <location>
        <begin position="246"/>
        <end position="258"/>
    </location>
</feature>
<accession>A0AAU9G615</accession>
<dbReference type="GO" id="GO:0019991">
    <property type="term" value="P:septate junction assembly"/>
    <property type="evidence" value="ECO:0007669"/>
    <property type="project" value="TreeGrafter"/>
</dbReference>
<evidence type="ECO:0000256" key="4">
    <source>
        <dbReference type="ARBA" id="ARBA00023136"/>
    </source>
</evidence>
<feature type="transmembrane region" description="Helical" evidence="6">
    <location>
        <begin position="33"/>
        <end position="55"/>
    </location>
</feature>
<organism evidence="7 8">
    <name type="scientific">Drosophila madeirensis</name>
    <name type="common">Fruit fly</name>
    <dbReference type="NCBI Taxonomy" id="30013"/>
    <lineage>
        <taxon>Eukaryota</taxon>
        <taxon>Metazoa</taxon>
        <taxon>Ecdysozoa</taxon>
        <taxon>Arthropoda</taxon>
        <taxon>Hexapoda</taxon>
        <taxon>Insecta</taxon>
        <taxon>Pterygota</taxon>
        <taxon>Neoptera</taxon>
        <taxon>Endopterygota</taxon>
        <taxon>Diptera</taxon>
        <taxon>Brachycera</taxon>
        <taxon>Muscomorpha</taxon>
        <taxon>Ephydroidea</taxon>
        <taxon>Drosophilidae</taxon>
        <taxon>Drosophila</taxon>
        <taxon>Sophophora</taxon>
    </lineage>
</organism>